<dbReference type="EMBL" id="JAPFRD010000010">
    <property type="protein sequence ID" value="MCW8108395.1"/>
    <property type="molecule type" value="Genomic_DNA"/>
</dbReference>
<organism evidence="3 4">
    <name type="scientific">Alteromonas aquimaris</name>
    <dbReference type="NCBI Taxonomy" id="2998417"/>
    <lineage>
        <taxon>Bacteria</taxon>
        <taxon>Pseudomonadati</taxon>
        <taxon>Pseudomonadota</taxon>
        <taxon>Gammaproteobacteria</taxon>
        <taxon>Alteromonadales</taxon>
        <taxon>Alteromonadaceae</taxon>
        <taxon>Alteromonas/Salinimonas group</taxon>
        <taxon>Alteromonas</taxon>
    </lineage>
</organism>
<evidence type="ECO:0000313" key="4">
    <source>
        <dbReference type="Proteomes" id="UP001142810"/>
    </source>
</evidence>
<keyword evidence="1" id="KW-0472">Membrane</keyword>
<gene>
    <name evidence="3" type="ORF">OPS25_07805</name>
</gene>
<evidence type="ECO:0000313" key="3">
    <source>
        <dbReference type="EMBL" id="MCW8108395.1"/>
    </source>
</evidence>
<sequence length="221" mass="23780">MSELSLTSAFLIGLAGGVHCLGMCGGIVGAFKMLTPASGNMAWYSLSYNIGRISSYTLAGIIAGAMSSLSIAVLPVSKQILFILSACMLIAMACYLGQWWNGLLAIEKVGSRIWKVVQPWSKRFLPFKTPLHALPYGFIWGWLPCGLVYSTLTWALASGSAVTGGAIMLFFGLGTLPTMFAAAIGIDWLMKAFRHPLLKQIIAVSLATFGVFQLFHASQQF</sequence>
<name>A0ABT3P6L9_9ALTE</name>
<dbReference type="PANTHER" id="PTHR42208">
    <property type="entry name" value="HEAVY METAL TRANSPORTER-RELATED"/>
    <property type="match status" value="1"/>
</dbReference>
<feature type="transmembrane region" description="Helical" evidence="1">
    <location>
        <begin position="133"/>
        <end position="157"/>
    </location>
</feature>
<evidence type="ECO:0000259" key="2">
    <source>
        <dbReference type="Pfam" id="PF13386"/>
    </source>
</evidence>
<feature type="transmembrane region" description="Helical" evidence="1">
    <location>
        <begin position="53"/>
        <end position="74"/>
    </location>
</feature>
<keyword evidence="1" id="KW-1133">Transmembrane helix</keyword>
<dbReference type="InterPro" id="IPR039447">
    <property type="entry name" value="UreH-like_TM_dom"/>
</dbReference>
<dbReference type="Pfam" id="PF13386">
    <property type="entry name" value="DsbD_2"/>
    <property type="match status" value="1"/>
</dbReference>
<protein>
    <submittedName>
        <fullName evidence="3">Sulfite exporter TauE/SafE family protein</fullName>
    </submittedName>
</protein>
<dbReference type="Proteomes" id="UP001142810">
    <property type="component" value="Unassembled WGS sequence"/>
</dbReference>
<feature type="transmembrane region" description="Helical" evidence="1">
    <location>
        <begin position="169"/>
        <end position="190"/>
    </location>
</feature>
<keyword evidence="1" id="KW-0812">Transmembrane</keyword>
<keyword evidence="4" id="KW-1185">Reference proteome</keyword>
<accession>A0ABT3P6L9</accession>
<evidence type="ECO:0000256" key="1">
    <source>
        <dbReference type="SAM" id="Phobius"/>
    </source>
</evidence>
<proteinExistence type="predicted"/>
<feature type="domain" description="Urease accessory protein UreH-like transmembrane" evidence="2">
    <location>
        <begin position="9"/>
        <end position="211"/>
    </location>
</feature>
<feature type="transmembrane region" description="Helical" evidence="1">
    <location>
        <begin position="196"/>
        <end position="215"/>
    </location>
</feature>
<dbReference type="RefSeq" id="WP_265617117.1">
    <property type="nucleotide sequence ID" value="NZ_JAPFRD010000010.1"/>
</dbReference>
<reference evidence="3" key="1">
    <citation type="submission" date="2022-11" db="EMBL/GenBank/DDBJ databases">
        <title>Alteromonas sp. nov., isolated from sea water of the Qingdao.</title>
        <authorList>
            <person name="Wang Q."/>
        </authorList>
    </citation>
    <scope>NUCLEOTIDE SEQUENCE</scope>
    <source>
        <strain evidence="3">ASW11-7</strain>
    </source>
</reference>
<dbReference type="PANTHER" id="PTHR42208:SF1">
    <property type="entry name" value="HEAVY METAL TRANSPORTER"/>
    <property type="match status" value="1"/>
</dbReference>
<comment type="caution">
    <text evidence="3">The sequence shown here is derived from an EMBL/GenBank/DDBJ whole genome shotgun (WGS) entry which is preliminary data.</text>
</comment>
<feature type="transmembrane region" description="Helical" evidence="1">
    <location>
        <begin position="81"/>
        <end position="100"/>
    </location>
</feature>